<protein>
    <submittedName>
        <fullName evidence="1">Uncharacterized protein</fullName>
    </submittedName>
</protein>
<comment type="caution">
    <text evidence="1">The sequence shown here is derived from an EMBL/GenBank/DDBJ whole genome shotgun (WGS) entry which is preliminary data.</text>
</comment>
<accession>A0ABP6UMY2</accession>
<evidence type="ECO:0000313" key="1">
    <source>
        <dbReference type="EMBL" id="GAA3511695.1"/>
    </source>
</evidence>
<dbReference type="EMBL" id="BAABBA010000034">
    <property type="protein sequence ID" value="GAA3511695.1"/>
    <property type="molecule type" value="Genomic_DNA"/>
</dbReference>
<dbReference type="Proteomes" id="UP001499841">
    <property type="component" value="Unassembled WGS sequence"/>
</dbReference>
<evidence type="ECO:0000313" key="2">
    <source>
        <dbReference type="Proteomes" id="UP001499841"/>
    </source>
</evidence>
<reference evidence="2" key="1">
    <citation type="journal article" date="2019" name="Int. J. Syst. Evol. Microbiol.">
        <title>The Global Catalogue of Microorganisms (GCM) 10K type strain sequencing project: providing services to taxonomists for standard genome sequencing and annotation.</title>
        <authorList>
            <consortium name="The Broad Institute Genomics Platform"/>
            <consortium name="The Broad Institute Genome Sequencing Center for Infectious Disease"/>
            <person name="Wu L."/>
            <person name="Ma J."/>
        </authorList>
    </citation>
    <scope>NUCLEOTIDE SEQUENCE [LARGE SCALE GENOMIC DNA]</scope>
    <source>
        <strain evidence="2">JCM 17459</strain>
    </source>
</reference>
<organism evidence="1 2">
    <name type="scientific">Georgenia daeguensis</name>
    <dbReference type="NCBI Taxonomy" id="908355"/>
    <lineage>
        <taxon>Bacteria</taxon>
        <taxon>Bacillati</taxon>
        <taxon>Actinomycetota</taxon>
        <taxon>Actinomycetes</taxon>
        <taxon>Micrococcales</taxon>
        <taxon>Bogoriellaceae</taxon>
        <taxon>Georgenia</taxon>
    </lineage>
</organism>
<keyword evidence="2" id="KW-1185">Reference proteome</keyword>
<proteinExistence type="predicted"/>
<name>A0ABP6UMY2_9MICO</name>
<sequence>MVHCRLVPIVGGQPELEGRVLDVDVEVLGGAGLELVEHARGVAVGETGVVRTMWAVRTGRPVAI</sequence>
<gene>
    <name evidence="1" type="ORF">GCM10022262_39790</name>
</gene>